<dbReference type="GO" id="GO:0038023">
    <property type="term" value="F:signaling receptor activity"/>
    <property type="evidence" value="ECO:0007669"/>
    <property type="project" value="TreeGrafter"/>
</dbReference>
<keyword evidence="4" id="KW-1185">Reference proteome</keyword>
<dbReference type="PROSITE" id="PS50050">
    <property type="entry name" value="TNFR_NGFR_2"/>
    <property type="match status" value="1"/>
</dbReference>
<evidence type="ECO:0000313" key="3">
    <source>
        <dbReference type="EMBL" id="NXU84499.1"/>
    </source>
</evidence>
<feature type="non-terminal residue" evidence="3">
    <location>
        <position position="1"/>
    </location>
</feature>
<dbReference type="GO" id="GO:0042127">
    <property type="term" value="P:regulation of cell population proliferation"/>
    <property type="evidence" value="ECO:0007669"/>
    <property type="project" value="TreeGrafter"/>
</dbReference>
<protein>
    <submittedName>
        <fullName evidence="3">TNR9 factor</fullName>
    </submittedName>
</protein>
<proteinExistence type="predicted"/>
<dbReference type="PANTHER" id="PTHR47139:SF1">
    <property type="entry name" value="TUMOR NECROSIS FACTOR RECEPTOR SUPERFAMILY MEMBER 9"/>
    <property type="match status" value="1"/>
</dbReference>
<dbReference type="Proteomes" id="UP000551443">
    <property type="component" value="Unassembled WGS sequence"/>
</dbReference>
<gene>
    <name evidence="3" type="primary">Tnfrsf9</name>
    <name evidence="3" type="ORF">XIPELE_R06609</name>
</gene>
<organism evidence="3 4">
    <name type="scientific">Xiphorhynchus elegans</name>
    <name type="common">elegant woodcreeper</name>
    <dbReference type="NCBI Taxonomy" id="269412"/>
    <lineage>
        <taxon>Eukaryota</taxon>
        <taxon>Metazoa</taxon>
        <taxon>Chordata</taxon>
        <taxon>Craniata</taxon>
        <taxon>Vertebrata</taxon>
        <taxon>Euteleostomi</taxon>
        <taxon>Archelosauria</taxon>
        <taxon>Archosauria</taxon>
        <taxon>Dinosauria</taxon>
        <taxon>Saurischia</taxon>
        <taxon>Theropoda</taxon>
        <taxon>Coelurosauria</taxon>
        <taxon>Aves</taxon>
        <taxon>Neognathae</taxon>
        <taxon>Neoaves</taxon>
        <taxon>Telluraves</taxon>
        <taxon>Australaves</taxon>
        <taxon>Passeriformes</taxon>
        <taxon>Dendrocolaptidae</taxon>
        <taxon>Xiphorhynchus</taxon>
    </lineage>
</organism>
<feature type="domain" description="TNFR-Cys" evidence="2">
    <location>
        <begin position="3"/>
        <end position="42"/>
    </location>
</feature>
<keyword evidence="1" id="KW-1015">Disulfide bond</keyword>
<reference evidence="3 4" key="1">
    <citation type="submission" date="2019-09" db="EMBL/GenBank/DDBJ databases">
        <title>Bird 10,000 Genomes (B10K) Project - Family phase.</title>
        <authorList>
            <person name="Zhang G."/>
        </authorList>
    </citation>
    <scope>NUCLEOTIDE SEQUENCE [LARGE SCALE GENOMIC DNA]</scope>
    <source>
        <strain evidence="3">OUT-0059</strain>
        <tissue evidence="3">Muscle</tissue>
    </source>
</reference>
<comment type="caution">
    <text evidence="3">The sequence shown here is derived from an EMBL/GenBank/DDBJ whole genome shotgun (WGS) entry which is preliminary data.</text>
</comment>
<dbReference type="SMART" id="SM00208">
    <property type="entry name" value="TNFR"/>
    <property type="match status" value="2"/>
</dbReference>
<dbReference type="SUPFAM" id="SSF57586">
    <property type="entry name" value="TNF receptor-like"/>
    <property type="match status" value="1"/>
</dbReference>
<dbReference type="AlphaFoldDB" id="A0A7L3NZS2"/>
<dbReference type="EMBL" id="VZUH01001054">
    <property type="protein sequence ID" value="NXU84499.1"/>
    <property type="molecule type" value="Genomic_DNA"/>
</dbReference>
<name>A0A7L3NZS2_9DEND</name>
<dbReference type="PANTHER" id="PTHR47139">
    <property type="entry name" value="TUMOR NECROSIS FACTOR RECEPTOR SUPERFAMILY MEMBER 9"/>
    <property type="match status" value="1"/>
</dbReference>
<feature type="disulfide bond" evidence="1">
    <location>
        <begin position="24"/>
        <end position="42"/>
    </location>
</feature>
<evidence type="ECO:0000313" key="4">
    <source>
        <dbReference type="Proteomes" id="UP000551443"/>
    </source>
</evidence>
<comment type="caution">
    <text evidence="1">Lacks conserved residue(s) required for the propagation of feature annotation.</text>
</comment>
<feature type="repeat" description="TNFR-Cys" evidence="1">
    <location>
        <begin position="3"/>
        <end position="42"/>
    </location>
</feature>
<sequence>CRECPDGTFSSTGGLSACRLCRRCEGIFTYLKRCSSKSDAECTCKEGYHCSGEGCTHCERSCGVGQESTGKGCQACQDGTFNDQPNGSCKNWTKCSANQVLEPGTAAKDVICKHPSVNPPLVTALPTT</sequence>
<dbReference type="Gene3D" id="2.10.50.10">
    <property type="entry name" value="Tumor Necrosis Factor Receptor, subunit A, domain 2"/>
    <property type="match status" value="2"/>
</dbReference>
<dbReference type="InterPro" id="IPR001368">
    <property type="entry name" value="TNFR/NGFR_Cys_rich_reg"/>
</dbReference>
<feature type="non-terminal residue" evidence="3">
    <location>
        <position position="128"/>
    </location>
</feature>
<accession>A0A7L3NZS2</accession>
<evidence type="ECO:0000256" key="1">
    <source>
        <dbReference type="PROSITE-ProRule" id="PRU00206"/>
    </source>
</evidence>
<feature type="disulfide bond" evidence="1">
    <location>
        <begin position="21"/>
        <end position="34"/>
    </location>
</feature>
<evidence type="ECO:0000259" key="2">
    <source>
        <dbReference type="PROSITE" id="PS50050"/>
    </source>
</evidence>
<dbReference type="Pfam" id="PF00020">
    <property type="entry name" value="TNFR_c6"/>
    <property type="match status" value="2"/>
</dbReference>